<feature type="coiled-coil region" evidence="1">
    <location>
        <begin position="30"/>
        <end position="62"/>
    </location>
</feature>
<keyword evidence="1" id="KW-0175">Coiled coil</keyword>
<evidence type="ECO:0000313" key="3">
    <source>
        <dbReference type="Proteomes" id="UP000297891"/>
    </source>
</evidence>
<proteinExistence type="predicted"/>
<gene>
    <name evidence="2" type="ORF">EHQ30_12005</name>
</gene>
<reference evidence="2" key="1">
    <citation type="journal article" date="2019" name="PLoS Negl. Trop. Dis.">
        <title>Revisiting the worldwide diversity of Leptospira species in the environment.</title>
        <authorList>
            <person name="Vincent A.T."/>
            <person name="Schiettekatte O."/>
            <person name="Bourhy P."/>
            <person name="Veyrier F.J."/>
            <person name="Picardeau M."/>
        </authorList>
    </citation>
    <scope>NUCLEOTIDE SEQUENCE [LARGE SCALE GENOMIC DNA]</scope>
    <source>
        <strain evidence="2">201800277</strain>
    </source>
</reference>
<feature type="coiled-coil region" evidence="1">
    <location>
        <begin position="137"/>
        <end position="192"/>
    </location>
</feature>
<comment type="caution">
    <text evidence="2">The sequence shown here is derived from an EMBL/GenBank/DDBJ whole genome shotgun (WGS) entry which is preliminary data.</text>
</comment>
<evidence type="ECO:0000256" key="1">
    <source>
        <dbReference type="SAM" id="Coils"/>
    </source>
</evidence>
<dbReference type="OrthoDB" id="344825at2"/>
<dbReference type="Proteomes" id="UP000297891">
    <property type="component" value="Unassembled WGS sequence"/>
</dbReference>
<dbReference type="EMBL" id="RQFP01000008">
    <property type="protein sequence ID" value="TGK92950.1"/>
    <property type="molecule type" value="Genomic_DNA"/>
</dbReference>
<evidence type="ECO:0000313" key="2">
    <source>
        <dbReference type="EMBL" id="TGK92950.1"/>
    </source>
</evidence>
<protein>
    <submittedName>
        <fullName evidence="2">Uncharacterized protein</fullName>
    </submittedName>
</protein>
<organism evidence="2 3">
    <name type="scientific">Leptospira brenneri</name>
    <dbReference type="NCBI Taxonomy" id="2023182"/>
    <lineage>
        <taxon>Bacteria</taxon>
        <taxon>Pseudomonadati</taxon>
        <taxon>Spirochaetota</taxon>
        <taxon>Spirochaetia</taxon>
        <taxon>Leptospirales</taxon>
        <taxon>Leptospiraceae</taxon>
        <taxon>Leptospira</taxon>
    </lineage>
</organism>
<dbReference type="AlphaFoldDB" id="A0A2M9XYP1"/>
<keyword evidence="3" id="KW-1185">Reference proteome</keyword>
<dbReference type="RefSeq" id="WP_100791962.1">
    <property type="nucleotide sequence ID" value="NZ_NPDQ01000008.1"/>
</dbReference>
<sequence>MRRILYAIAVFFRLDKLHKAMLDAVIETRVKNALQTSDKLRKEQDRLREKEFRKQMEDLQNNHNSSFENYKLETENLIRIFKNQILVEKKEVLKEREVVREMQRQAMIRDNRFQHYILRFKEILFVNKKVVESIQSLVKVESNIEDLLYEIDNYDESKFIKKPEMILDTEFLKELHKKEEEIRDNILKFQKKVENS</sequence>
<name>A0A2M9XYP1_9LEPT</name>
<accession>A0A2M9XYP1</accession>